<feature type="domain" description="HTH cro/C1-type" evidence="1">
    <location>
        <begin position="36"/>
        <end position="91"/>
    </location>
</feature>
<keyword evidence="3" id="KW-1185">Reference proteome</keyword>
<reference evidence="3" key="1">
    <citation type="journal article" date="2019" name="Int. J. Syst. Evol. Microbiol.">
        <title>The Global Catalogue of Microorganisms (GCM) 10K type strain sequencing project: providing services to taxonomists for standard genome sequencing and annotation.</title>
        <authorList>
            <consortium name="The Broad Institute Genomics Platform"/>
            <consortium name="The Broad Institute Genome Sequencing Center for Infectious Disease"/>
            <person name="Wu L."/>
            <person name="Ma J."/>
        </authorList>
    </citation>
    <scope>NUCLEOTIDE SEQUENCE [LARGE SCALE GENOMIC DNA]</scope>
    <source>
        <strain evidence="3">KCTC 42441</strain>
    </source>
</reference>
<evidence type="ECO:0000313" key="2">
    <source>
        <dbReference type="EMBL" id="MFC3714726.1"/>
    </source>
</evidence>
<dbReference type="Proteomes" id="UP001595705">
    <property type="component" value="Unassembled WGS sequence"/>
</dbReference>
<protein>
    <submittedName>
        <fullName evidence="2">Helix-turn-helix domain-containing protein</fullName>
    </submittedName>
</protein>
<gene>
    <name evidence="2" type="ORF">ACFONC_00955</name>
</gene>
<dbReference type="EMBL" id="JBHRYA010000001">
    <property type="protein sequence ID" value="MFC3714726.1"/>
    <property type="molecule type" value="Genomic_DNA"/>
</dbReference>
<sequence length="95" mass="10340">MNKSKTERHASVWDALADTAEEAANLKVRAELMRKIASLIQDSGWTQAAAAEHCGISQPRINDLLRGRISRFSLDALVNIAASLGQQVRIALEVA</sequence>
<evidence type="ECO:0000259" key="1">
    <source>
        <dbReference type="PROSITE" id="PS50943"/>
    </source>
</evidence>
<dbReference type="InterPro" id="IPR039554">
    <property type="entry name" value="HigA2-like_HTH"/>
</dbReference>
<dbReference type="SUPFAM" id="SSF47413">
    <property type="entry name" value="lambda repressor-like DNA-binding domains"/>
    <property type="match status" value="1"/>
</dbReference>
<dbReference type="RefSeq" id="WP_386741673.1">
    <property type="nucleotide sequence ID" value="NZ_JBHRYA010000001.1"/>
</dbReference>
<dbReference type="SMART" id="SM00530">
    <property type="entry name" value="HTH_XRE"/>
    <property type="match status" value="1"/>
</dbReference>
<dbReference type="Pfam" id="PF13744">
    <property type="entry name" value="HTH_37"/>
    <property type="match status" value="1"/>
</dbReference>
<name>A0ABV7XFM3_9GAMM</name>
<dbReference type="Gene3D" id="1.10.260.40">
    <property type="entry name" value="lambda repressor-like DNA-binding domains"/>
    <property type="match status" value="1"/>
</dbReference>
<organism evidence="2 3">
    <name type="scientific">Luteimonas soli</name>
    <dbReference type="NCBI Taxonomy" id="1648966"/>
    <lineage>
        <taxon>Bacteria</taxon>
        <taxon>Pseudomonadati</taxon>
        <taxon>Pseudomonadota</taxon>
        <taxon>Gammaproteobacteria</taxon>
        <taxon>Lysobacterales</taxon>
        <taxon>Lysobacteraceae</taxon>
        <taxon>Luteimonas</taxon>
    </lineage>
</organism>
<dbReference type="CDD" id="cd00093">
    <property type="entry name" value="HTH_XRE"/>
    <property type="match status" value="1"/>
</dbReference>
<proteinExistence type="predicted"/>
<evidence type="ECO:0000313" key="3">
    <source>
        <dbReference type="Proteomes" id="UP001595705"/>
    </source>
</evidence>
<comment type="caution">
    <text evidence="2">The sequence shown here is derived from an EMBL/GenBank/DDBJ whole genome shotgun (WGS) entry which is preliminary data.</text>
</comment>
<accession>A0ABV7XFM3</accession>
<dbReference type="PROSITE" id="PS50943">
    <property type="entry name" value="HTH_CROC1"/>
    <property type="match status" value="1"/>
</dbReference>
<dbReference type="InterPro" id="IPR001387">
    <property type="entry name" value="Cro/C1-type_HTH"/>
</dbReference>
<dbReference type="InterPro" id="IPR010982">
    <property type="entry name" value="Lambda_DNA-bd_dom_sf"/>
</dbReference>